<evidence type="ECO:0000259" key="1">
    <source>
        <dbReference type="Pfam" id="PF18735"/>
    </source>
</evidence>
<sequence>MIDAHGTLHGGGRGRPQQQAADVLRGAVVLGVAALDAFVMDVFIEAIPPLVKQGRLGNEAHTLVDSKGLLHAVGAADPPGELARLASLQYARTTFQRSSAIESHLRRFLGFTPDWTQVASRLKSASADDAKKQLDGFVERRNQIAHAGDVPPGTTKASAISRPYVERCLRTVKVTAEVIDSGLDAYI</sequence>
<dbReference type="Pfam" id="PF18735">
    <property type="entry name" value="HEPN_RiboL-PSP"/>
    <property type="match status" value="1"/>
</dbReference>
<keyword evidence="3" id="KW-1185">Reference proteome</keyword>
<protein>
    <recommendedName>
        <fullName evidence="1">RiboL-PSP-HEPN domain-containing protein</fullName>
    </recommendedName>
</protein>
<dbReference type="EMBL" id="BAABKM010000004">
    <property type="protein sequence ID" value="GAA4718328.1"/>
    <property type="molecule type" value="Genomic_DNA"/>
</dbReference>
<proteinExistence type="predicted"/>
<comment type="caution">
    <text evidence="2">The sequence shown here is derived from an EMBL/GenBank/DDBJ whole genome shotgun (WGS) entry which is preliminary data.</text>
</comment>
<organism evidence="2 3">
    <name type="scientific">Nocardioides conyzicola</name>
    <dbReference type="NCBI Taxonomy" id="1651781"/>
    <lineage>
        <taxon>Bacteria</taxon>
        <taxon>Bacillati</taxon>
        <taxon>Actinomycetota</taxon>
        <taxon>Actinomycetes</taxon>
        <taxon>Propionibacteriales</taxon>
        <taxon>Nocardioidaceae</taxon>
        <taxon>Nocardioides</taxon>
    </lineage>
</organism>
<gene>
    <name evidence="2" type="ORF">GCM10023349_42850</name>
</gene>
<dbReference type="InterPro" id="IPR041519">
    <property type="entry name" value="HEPN_RiboL-PSP"/>
</dbReference>
<accession>A0ABP8Y0R3</accession>
<evidence type="ECO:0000313" key="2">
    <source>
        <dbReference type="EMBL" id="GAA4718328.1"/>
    </source>
</evidence>
<dbReference type="Proteomes" id="UP001499974">
    <property type="component" value="Unassembled WGS sequence"/>
</dbReference>
<evidence type="ECO:0000313" key="3">
    <source>
        <dbReference type="Proteomes" id="UP001499974"/>
    </source>
</evidence>
<feature type="domain" description="RiboL-PSP-HEPN" evidence="1">
    <location>
        <begin position="18"/>
        <end position="181"/>
    </location>
</feature>
<reference evidence="3" key="1">
    <citation type="journal article" date="2019" name="Int. J. Syst. Evol. Microbiol.">
        <title>The Global Catalogue of Microorganisms (GCM) 10K type strain sequencing project: providing services to taxonomists for standard genome sequencing and annotation.</title>
        <authorList>
            <consortium name="The Broad Institute Genomics Platform"/>
            <consortium name="The Broad Institute Genome Sequencing Center for Infectious Disease"/>
            <person name="Wu L."/>
            <person name="Ma J."/>
        </authorList>
    </citation>
    <scope>NUCLEOTIDE SEQUENCE [LARGE SCALE GENOMIC DNA]</scope>
    <source>
        <strain evidence="3">JCM 18531</strain>
    </source>
</reference>
<name>A0ABP8Y0R3_9ACTN</name>